<keyword evidence="3" id="KW-1185">Reference proteome</keyword>
<feature type="compositionally biased region" description="Polar residues" evidence="1">
    <location>
        <begin position="49"/>
        <end position="69"/>
    </location>
</feature>
<comment type="caution">
    <text evidence="2">The sequence shown here is derived from an EMBL/GenBank/DDBJ whole genome shotgun (WGS) entry which is preliminary data.</text>
</comment>
<dbReference type="AlphaFoldDB" id="A0A0B0MXC0"/>
<accession>A0A0B0MXC0</accession>
<name>A0A0B0MXC0_GOSAR</name>
<dbReference type="EMBL" id="JRRC01429373">
    <property type="protein sequence ID" value="KHG05400.1"/>
    <property type="molecule type" value="Genomic_DNA"/>
</dbReference>
<evidence type="ECO:0000256" key="1">
    <source>
        <dbReference type="SAM" id="MobiDB-lite"/>
    </source>
</evidence>
<organism evidence="2 3">
    <name type="scientific">Gossypium arboreum</name>
    <name type="common">Tree cotton</name>
    <name type="synonym">Gossypium nanking</name>
    <dbReference type="NCBI Taxonomy" id="29729"/>
    <lineage>
        <taxon>Eukaryota</taxon>
        <taxon>Viridiplantae</taxon>
        <taxon>Streptophyta</taxon>
        <taxon>Embryophyta</taxon>
        <taxon>Tracheophyta</taxon>
        <taxon>Spermatophyta</taxon>
        <taxon>Magnoliopsida</taxon>
        <taxon>eudicotyledons</taxon>
        <taxon>Gunneridae</taxon>
        <taxon>Pentapetalae</taxon>
        <taxon>rosids</taxon>
        <taxon>malvids</taxon>
        <taxon>Malvales</taxon>
        <taxon>Malvaceae</taxon>
        <taxon>Malvoideae</taxon>
        <taxon>Gossypium</taxon>
    </lineage>
</organism>
<gene>
    <name evidence="2" type="ORF">F383_30551</name>
</gene>
<evidence type="ECO:0000313" key="2">
    <source>
        <dbReference type="EMBL" id="KHG05400.1"/>
    </source>
</evidence>
<sequence length="345" mass="39066">MFWLPKCTMIYAIEFVNRMFKIEHTGKDTGVCFNSVRDIAPNMADDVESNASAPTQGTAPSESRPVTVSQGGEARDAFFQRMNEWFDEFVRTNRVAQHPLPPPNPQSVLVTSQGVELLILNKPLVDKIRKQRAKKFRANVDDDPKRAEFWLENFIRIFDELSCTPDECLKCAISLLRDSAYQWWNTLVSVRLSCSRDSKMGQMGISYYHFIRDCPEMAEKDKFQNAILSNTVTRGRPPRNTRNGTNSRGVVKDLTARLEVRAPARTYAILAREYASSPDIEPDESGKLPIVILSMSTQKYVRKGCEAYLAGLCYEIRVLVLYVLPVAEYIGIYCGYLIACVSSTV</sequence>
<feature type="region of interest" description="Disordered" evidence="1">
    <location>
        <begin position="47"/>
        <end position="69"/>
    </location>
</feature>
<reference evidence="3" key="1">
    <citation type="submission" date="2014-09" db="EMBL/GenBank/DDBJ databases">
        <authorList>
            <person name="Mudge J."/>
            <person name="Ramaraj T."/>
            <person name="Lindquist I.E."/>
            <person name="Bharti A.K."/>
            <person name="Sundararajan A."/>
            <person name="Cameron C.T."/>
            <person name="Woodward J.E."/>
            <person name="May G.D."/>
            <person name="Brubaker C."/>
            <person name="Broadhvest J."/>
            <person name="Wilkins T.A."/>
        </authorList>
    </citation>
    <scope>NUCLEOTIDE SEQUENCE</scope>
    <source>
        <strain evidence="3">cv. AKA8401</strain>
    </source>
</reference>
<dbReference type="Proteomes" id="UP000032142">
    <property type="component" value="Unassembled WGS sequence"/>
</dbReference>
<proteinExistence type="predicted"/>
<protein>
    <submittedName>
        <fullName evidence="2">Chaperone surA</fullName>
    </submittedName>
</protein>
<evidence type="ECO:0000313" key="3">
    <source>
        <dbReference type="Proteomes" id="UP000032142"/>
    </source>
</evidence>